<evidence type="ECO:0000313" key="2">
    <source>
        <dbReference type="EMBL" id="MFD2139926.1"/>
    </source>
</evidence>
<name>A0ABW4YUS1_9HYPH</name>
<proteinExistence type="inferred from homology"/>
<sequence length="123" mass="13110">MTQTITRYAGTARMSNMVAYRGVLVTKGITARGMARDITAQTRDVLRQLDALLAEAGLSKSALLQVMIWLADSRDFDAANAVYDAWVAPGEQPVRACVESRLASPEILIEIQASAALASAALG</sequence>
<dbReference type="InterPro" id="IPR019897">
    <property type="entry name" value="RidA_CS"/>
</dbReference>
<reference evidence="3" key="1">
    <citation type="journal article" date="2019" name="Int. J. Syst. Evol. Microbiol.">
        <title>The Global Catalogue of Microorganisms (GCM) 10K type strain sequencing project: providing services to taxonomists for standard genome sequencing and annotation.</title>
        <authorList>
            <consortium name="The Broad Institute Genomics Platform"/>
            <consortium name="The Broad Institute Genome Sequencing Center for Infectious Disease"/>
            <person name="Wu L."/>
            <person name="Ma J."/>
        </authorList>
    </citation>
    <scope>NUCLEOTIDE SEQUENCE [LARGE SCALE GENOMIC DNA]</scope>
    <source>
        <strain evidence="3">CCM 7435</strain>
    </source>
</reference>
<accession>A0ABW4YUS1</accession>
<dbReference type="InterPro" id="IPR035959">
    <property type="entry name" value="RutC-like_sf"/>
</dbReference>
<dbReference type="Gene3D" id="3.30.1330.40">
    <property type="entry name" value="RutC-like"/>
    <property type="match status" value="1"/>
</dbReference>
<keyword evidence="3" id="KW-1185">Reference proteome</keyword>
<dbReference type="InterPro" id="IPR006175">
    <property type="entry name" value="YjgF/YER057c/UK114"/>
</dbReference>
<dbReference type="SUPFAM" id="SSF55298">
    <property type="entry name" value="YjgF-like"/>
    <property type="match status" value="1"/>
</dbReference>
<dbReference type="Pfam" id="PF01042">
    <property type="entry name" value="Ribonuc_L-PSP"/>
    <property type="match status" value="1"/>
</dbReference>
<evidence type="ECO:0000313" key="3">
    <source>
        <dbReference type="Proteomes" id="UP001597299"/>
    </source>
</evidence>
<comment type="caution">
    <text evidence="2">The sequence shown here is derived from an EMBL/GenBank/DDBJ whole genome shotgun (WGS) entry which is preliminary data.</text>
</comment>
<dbReference type="PANTHER" id="PTHR47328">
    <property type="match status" value="1"/>
</dbReference>
<dbReference type="PROSITE" id="PS01094">
    <property type="entry name" value="UPF0076"/>
    <property type="match status" value="1"/>
</dbReference>
<dbReference type="Proteomes" id="UP001597299">
    <property type="component" value="Unassembled WGS sequence"/>
</dbReference>
<protein>
    <submittedName>
        <fullName evidence="2">RidA family protein</fullName>
    </submittedName>
</protein>
<gene>
    <name evidence="2" type="ORF">ACFSNC_05925</name>
</gene>
<dbReference type="RefSeq" id="WP_213353384.1">
    <property type="nucleotide sequence ID" value="NZ_JAHBGB010000033.1"/>
</dbReference>
<dbReference type="EMBL" id="JBHUHD010000001">
    <property type="protein sequence ID" value="MFD2139926.1"/>
    <property type="molecule type" value="Genomic_DNA"/>
</dbReference>
<organism evidence="2 3">
    <name type="scientific">Ancylobacter oerskovii</name>
    <dbReference type="NCBI Taxonomy" id="459519"/>
    <lineage>
        <taxon>Bacteria</taxon>
        <taxon>Pseudomonadati</taxon>
        <taxon>Pseudomonadota</taxon>
        <taxon>Alphaproteobacteria</taxon>
        <taxon>Hyphomicrobiales</taxon>
        <taxon>Xanthobacteraceae</taxon>
        <taxon>Ancylobacter</taxon>
    </lineage>
</organism>
<dbReference type="InterPro" id="IPR035709">
    <property type="entry name" value="YoaB-like"/>
</dbReference>
<dbReference type="PANTHER" id="PTHR47328:SF1">
    <property type="entry name" value="RUTC FAMILY PROTEIN YOAB"/>
    <property type="match status" value="1"/>
</dbReference>
<dbReference type="CDD" id="cd06150">
    <property type="entry name" value="YjgF_YER057c_UK114_like_2"/>
    <property type="match status" value="1"/>
</dbReference>
<comment type="similarity">
    <text evidence="1">Belongs to the RutC family.</text>
</comment>
<evidence type="ECO:0000256" key="1">
    <source>
        <dbReference type="ARBA" id="ARBA00010552"/>
    </source>
</evidence>